<protein>
    <submittedName>
        <fullName evidence="2">Uncharacterized protein</fullName>
    </submittedName>
</protein>
<organism evidence="2 3">
    <name type="scientific">Caerostris extrusa</name>
    <name type="common">Bark spider</name>
    <name type="synonym">Caerostris bankana</name>
    <dbReference type="NCBI Taxonomy" id="172846"/>
    <lineage>
        <taxon>Eukaryota</taxon>
        <taxon>Metazoa</taxon>
        <taxon>Ecdysozoa</taxon>
        <taxon>Arthropoda</taxon>
        <taxon>Chelicerata</taxon>
        <taxon>Arachnida</taxon>
        <taxon>Araneae</taxon>
        <taxon>Araneomorphae</taxon>
        <taxon>Entelegynae</taxon>
        <taxon>Araneoidea</taxon>
        <taxon>Araneidae</taxon>
        <taxon>Caerostris</taxon>
    </lineage>
</organism>
<proteinExistence type="predicted"/>
<keyword evidence="3" id="KW-1185">Reference proteome</keyword>
<comment type="caution">
    <text evidence="2">The sequence shown here is derived from an EMBL/GenBank/DDBJ whole genome shotgun (WGS) entry which is preliminary data.</text>
</comment>
<dbReference type="Proteomes" id="UP001054945">
    <property type="component" value="Unassembled WGS sequence"/>
</dbReference>
<evidence type="ECO:0000313" key="2">
    <source>
        <dbReference type="EMBL" id="GIY55138.1"/>
    </source>
</evidence>
<name>A0AAV4UBL2_CAEEX</name>
<dbReference type="AlphaFoldDB" id="A0AAV4UBL2"/>
<dbReference type="EMBL" id="BPLR01012612">
    <property type="protein sequence ID" value="GIY55138.1"/>
    <property type="molecule type" value="Genomic_DNA"/>
</dbReference>
<feature type="non-terminal residue" evidence="2">
    <location>
        <position position="197"/>
    </location>
</feature>
<accession>A0AAV4UBL2</accession>
<gene>
    <name evidence="2" type="ORF">CEXT_372901</name>
</gene>
<evidence type="ECO:0000313" key="3">
    <source>
        <dbReference type="Proteomes" id="UP001054945"/>
    </source>
</evidence>
<feature type="region of interest" description="Disordered" evidence="1">
    <location>
        <begin position="76"/>
        <end position="96"/>
    </location>
</feature>
<sequence>MQMISTSHLEWLGVLHVNNFFVFNFMFNLQFYKLLGVLSGTRQILFSRDLIKRKKKLAVPFGFNYFDIQNAQLQQRGKQTADQEEDGPRSGDTSCTQTFSWQKDRFMAGPKRCLKLVRYPVTRRIFVQSWKDRVPNDLPDDAEEIPRCPVFTIPEATDQMPNKIHQLQMSEAEVMHPSLGSDESFNRQAEFTVHILK</sequence>
<evidence type="ECO:0000256" key="1">
    <source>
        <dbReference type="SAM" id="MobiDB-lite"/>
    </source>
</evidence>
<reference evidence="2 3" key="1">
    <citation type="submission" date="2021-06" db="EMBL/GenBank/DDBJ databases">
        <title>Caerostris extrusa draft genome.</title>
        <authorList>
            <person name="Kono N."/>
            <person name="Arakawa K."/>
        </authorList>
    </citation>
    <scope>NUCLEOTIDE SEQUENCE [LARGE SCALE GENOMIC DNA]</scope>
</reference>